<dbReference type="EMBL" id="MGAF01000056">
    <property type="protein sequence ID" value="OGK39143.1"/>
    <property type="molecule type" value="Genomic_DNA"/>
</dbReference>
<gene>
    <name evidence="1" type="ORF">A3A74_03545</name>
</gene>
<evidence type="ECO:0000313" key="1">
    <source>
        <dbReference type="EMBL" id="OGK39143.1"/>
    </source>
</evidence>
<dbReference type="Proteomes" id="UP000179270">
    <property type="component" value="Unassembled WGS sequence"/>
</dbReference>
<reference evidence="1 2" key="1">
    <citation type="journal article" date="2016" name="Nat. Commun.">
        <title>Thousands of microbial genomes shed light on interconnected biogeochemical processes in an aquifer system.</title>
        <authorList>
            <person name="Anantharaman K."/>
            <person name="Brown C.T."/>
            <person name="Hug L.A."/>
            <person name="Sharon I."/>
            <person name="Castelle C.J."/>
            <person name="Probst A.J."/>
            <person name="Thomas B.C."/>
            <person name="Singh A."/>
            <person name="Wilkins M.J."/>
            <person name="Karaoz U."/>
            <person name="Brodie E.L."/>
            <person name="Williams K.H."/>
            <person name="Hubbard S.S."/>
            <person name="Banfield J.F."/>
        </authorList>
    </citation>
    <scope>NUCLEOTIDE SEQUENCE [LARGE SCALE GENOMIC DNA]</scope>
</reference>
<comment type="caution">
    <text evidence="1">The sequence shown here is derived from an EMBL/GenBank/DDBJ whole genome shotgun (WGS) entry which is preliminary data.</text>
</comment>
<name>A0A1F7I727_9BACT</name>
<protein>
    <submittedName>
        <fullName evidence="1">Uncharacterized protein</fullName>
    </submittedName>
</protein>
<sequence length="126" mass="14885">MLNETKVIRSEKYSKIQNIFLGLLIYVSPFSAHSRPNKSNKEPFGQFPEANWTVDDWKKITKKWSLESKLLTQFARDRTYEERTQRGAEMLEKRDETSDPKYGEFLSTIWSLPDEIMDKIIASFKD</sequence>
<dbReference type="AlphaFoldDB" id="A0A1F7I727"/>
<evidence type="ECO:0000313" key="2">
    <source>
        <dbReference type="Proteomes" id="UP000179270"/>
    </source>
</evidence>
<proteinExistence type="predicted"/>
<accession>A0A1F7I727</accession>
<organism evidence="1 2">
    <name type="scientific">Candidatus Roizmanbacteria bacterium RIFCSPLOWO2_01_FULL_35_13</name>
    <dbReference type="NCBI Taxonomy" id="1802055"/>
    <lineage>
        <taxon>Bacteria</taxon>
        <taxon>Candidatus Roizmaniibacteriota</taxon>
    </lineage>
</organism>